<keyword evidence="2" id="KW-1185">Reference proteome</keyword>
<sequence length="308" mass="33912">MTAELFRNRPELARELLEGTFGIELPEYDKARTDAGDCTDFAPVPYRADAVVVFLSADILHKERFGSDVVMTVVVEVQRKYKDSKAWTWPLYLATLRARNKSPVMLLVICPDEKEARKCRQEIYLGHPGWVLCPLVVSPASIPTITDSDVAAQSPELAVLSAVTHGADPAKGKDILRAMHDGFAALDPDKAYLYADYVLRMLPAAPRAYLEELLTTGTAKYRSDYALRCKAEGRAEGLAEGRAEGRAEGLVEGRAEGYAMAVLDALSQRGVAVPQEAAERIQRCTDLAQLKEWHGRALTAESVDELFA</sequence>
<dbReference type="EMBL" id="VFPQ01000002">
    <property type="protein sequence ID" value="TQM72658.1"/>
    <property type="molecule type" value="Genomic_DNA"/>
</dbReference>
<name>A0A543IQ21_9ACTN</name>
<dbReference type="AlphaFoldDB" id="A0A543IQ21"/>
<proteinExistence type="predicted"/>
<reference evidence="1 2" key="1">
    <citation type="submission" date="2019-06" db="EMBL/GenBank/DDBJ databases">
        <title>Sequencing the genomes of 1000 actinobacteria strains.</title>
        <authorList>
            <person name="Klenk H.-P."/>
        </authorList>
    </citation>
    <scope>NUCLEOTIDE SEQUENCE [LARGE SCALE GENOMIC DNA]</scope>
    <source>
        <strain evidence="1 2">DSM 43186</strain>
    </source>
</reference>
<evidence type="ECO:0000313" key="1">
    <source>
        <dbReference type="EMBL" id="TQM72658.1"/>
    </source>
</evidence>
<dbReference type="PANTHER" id="PTHR34613">
    <property type="entry name" value="SLL0800 PROTEIN"/>
    <property type="match status" value="1"/>
</dbReference>
<evidence type="ECO:0000313" key="2">
    <source>
        <dbReference type="Proteomes" id="UP000319213"/>
    </source>
</evidence>
<gene>
    <name evidence="1" type="ORF">FHX40_4811</name>
</gene>
<accession>A0A543IQ21</accession>
<dbReference type="PANTHER" id="PTHR34613:SF1">
    <property type="entry name" value="SLL6017 PROTEIN"/>
    <property type="match status" value="1"/>
</dbReference>
<dbReference type="Proteomes" id="UP000319213">
    <property type="component" value="Unassembled WGS sequence"/>
</dbReference>
<evidence type="ECO:0008006" key="3">
    <source>
        <dbReference type="Google" id="ProtNLM"/>
    </source>
</evidence>
<comment type="caution">
    <text evidence="1">The sequence shown here is derived from an EMBL/GenBank/DDBJ whole genome shotgun (WGS) entry which is preliminary data.</text>
</comment>
<organism evidence="1 2">
    <name type="scientific">Thermopolyspora flexuosa</name>
    <dbReference type="NCBI Taxonomy" id="103836"/>
    <lineage>
        <taxon>Bacteria</taxon>
        <taxon>Bacillati</taxon>
        <taxon>Actinomycetota</taxon>
        <taxon>Actinomycetes</taxon>
        <taxon>Streptosporangiales</taxon>
        <taxon>Streptosporangiaceae</taxon>
        <taxon>Thermopolyspora</taxon>
    </lineage>
</organism>
<protein>
    <recommendedName>
        <fullName evidence="3">Transposase YdaD</fullName>
    </recommendedName>
</protein>